<dbReference type="InterPro" id="IPR036271">
    <property type="entry name" value="Tet_transcr_reg_TetR-rel_C_sf"/>
</dbReference>
<evidence type="ECO:0000256" key="2">
    <source>
        <dbReference type="ARBA" id="ARBA00023125"/>
    </source>
</evidence>
<comment type="caution">
    <text evidence="7">The sequence shown here is derived from an EMBL/GenBank/DDBJ whole genome shotgun (WGS) entry which is preliminary data.</text>
</comment>
<evidence type="ECO:0000259" key="6">
    <source>
        <dbReference type="PROSITE" id="PS50977"/>
    </source>
</evidence>
<keyword evidence="1" id="KW-0805">Transcription regulation</keyword>
<dbReference type="InterPro" id="IPR009057">
    <property type="entry name" value="Homeodomain-like_sf"/>
</dbReference>
<evidence type="ECO:0000313" key="8">
    <source>
        <dbReference type="Proteomes" id="UP000535182"/>
    </source>
</evidence>
<dbReference type="PANTHER" id="PTHR47506">
    <property type="entry name" value="TRANSCRIPTIONAL REGULATORY PROTEIN"/>
    <property type="match status" value="1"/>
</dbReference>
<sequence length="215" mass="23184">MRVSRAQAAENRERILDVAARLFRERGIDGIGVADLMKSAGLTHGGFYGHFKSKDDLVAQACGRAAKKMCDNWIRQLDQASDPLDALADTYLAAKHRDNAGRGCTVAALGSELARQSSAVRHIVTEEIKPFIDYLSGIVQGNSPSLRRERAIALYASLVGAIVIARAVDDPALSNEALHAVANNVRSKAVVRNSHPGVPKRSKRNAPQVPRIAEA</sequence>
<evidence type="ECO:0000313" key="7">
    <source>
        <dbReference type="EMBL" id="MBB5329930.1"/>
    </source>
</evidence>
<dbReference type="PANTHER" id="PTHR47506:SF7">
    <property type="entry name" value="TRANSCRIPTIONAL REGULATORY PROTEIN"/>
    <property type="match status" value="1"/>
</dbReference>
<dbReference type="EMBL" id="JACHEB010000008">
    <property type="protein sequence ID" value="MBB5329930.1"/>
    <property type="molecule type" value="Genomic_DNA"/>
</dbReference>
<keyword evidence="2 4" id="KW-0238">DNA-binding</keyword>
<feature type="domain" description="HTH tetR-type" evidence="6">
    <location>
        <begin position="9"/>
        <end position="69"/>
    </location>
</feature>
<proteinExistence type="predicted"/>
<evidence type="ECO:0000256" key="5">
    <source>
        <dbReference type="SAM" id="MobiDB-lite"/>
    </source>
</evidence>
<dbReference type="PRINTS" id="PR00455">
    <property type="entry name" value="HTHTETR"/>
</dbReference>
<dbReference type="GO" id="GO:0003677">
    <property type="term" value="F:DNA binding"/>
    <property type="evidence" value="ECO:0007669"/>
    <property type="project" value="UniProtKB-UniRule"/>
</dbReference>
<dbReference type="RefSeq" id="WP_183978886.1">
    <property type="nucleotide sequence ID" value="NZ_JACHEB010000008.1"/>
</dbReference>
<feature type="DNA-binding region" description="H-T-H motif" evidence="4">
    <location>
        <begin position="32"/>
        <end position="51"/>
    </location>
</feature>
<evidence type="ECO:0000256" key="1">
    <source>
        <dbReference type="ARBA" id="ARBA00023015"/>
    </source>
</evidence>
<keyword evidence="8" id="KW-1185">Reference proteome</keyword>
<dbReference type="AlphaFoldDB" id="A0A9X0QGG8"/>
<dbReference type="Gene3D" id="1.10.10.60">
    <property type="entry name" value="Homeodomain-like"/>
    <property type="match status" value="1"/>
</dbReference>
<dbReference type="Pfam" id="PF00440">
    <property type="entry name" value="TetR_N"/>
    <property type="match status" value="1"/>
</dbReference>
<dbReference type="Proteomes" id="UP000535182">
    <property type="component" value="Unassembled WGS sequence"/>
</dbReference>
<dbReference type="Gene3D" id="1.10.357.10">
    <property type="entry name" value="Tetracycline Repressor, domain 2"/>
    <property type="match status" value="1"/>
</dbReference>
<dbReference type="InterPro" id="IPR001647">
    <property type="entry name" value="HTH_TetR"/>
</dbReference>
<keyword evidence="3" id="KW-0804">Transcription</keyword>
<dbReference type="SUPFAM" id="SSF48498">
    <property type="entry name" value="Tetracyclin repressor-like, C-terminal domain"/>
    <property type="match status" value="1"/>
</dbReference>
<dbReference type="SUPFAM" id="SSF46689">
    <property type="entry name" value="Homeodomain-like"/>
    <property type="match status" value="1"/>
</dbReference>
<evidence type="ECO:0000256" key="3">
    <source>
        <dbReference type="ARBA" id="ARBA00023163"/>
    </source>
</evidence>
<name>A0A9X0QGG8_9BACT</name>
<gene>
    <name evidence="7" type="ORF">HDF14_003559</name>
</gene>
<protein>
    <submittedName>
        <fullName evidence="7">TetR/AcrR family transcriptional repressor of nem operon</fullName>
    </submittedName>
</protein>
<organism evidence="7 8">
    <name type="scientific">Tunturiibacter gelidiferens</name>
    <dbReference type="NCBI Taxonomy" id="3069689"/>
    <lineage>
        <taxon>Bacteria</taxon>
        <taxon>Pseudomonadati</taxon>
        <taxon>Acidobacteriota</taxon>
        <taxon>Terriglobia</taxon>
        <taxon>Terriglobales</taxon>
        <taxon>Acidobacteriaceae</taxon>
        <taxon>Tunturiibacter</taxon>
    </lineage>
</organism>
<dbReference type="PROSITE" id="PS50977">
    <property type="entry name" value="HTH_TETR_2"/>
    <property type="match status" value="1"/>
</dbReference>
<evidence type="ECO:0000256" key="4">
    <source>
        <dbReference type="PROSITE-ProRule" id="PRU00335"/>
    </source>
</evidence>
<accession>A0A9X0QGG8</accession>
<reference evidence="7 8" key="1">
    <citation type="submission" date="2020-08" db="EMBL/GenBank/DDBJ databases">
        <title>Genomic Encyclopedia of Type Strains, Phase IV (KMG-V): Genome sequencing to study the core and pangenomes of soil and plant-associated prokaryotes.</title>
        <authorList>
            <person name="Whitman W."/>
        </authorList>
    </citation>
    <scope>NUCLEOTIDE SEQUENCE [LARGE SCALE GENOMIC DNA]</scope>
    <source>
        <strain evidence="7 8">X5P2</strain>
    </source>
</reference>
<feature type="region of interest" description="Disordered" evidence="5">
    <location>
        <begin position="191"/>
        <end position="215"/>
    </location>
</feature>